<accession>A0A7S2UT86</accession>
<dbReference type="InterPro" id="IPR001932">
    <property type="entry name" value="PPM-type_phosphatase-like_dom"/>
</dbReference>
<organism evidence="2">
    <name type="scientific">Attheya septentrionalis</name>
    <dbReference type="NCBI Taxonomy" id="420275"/>
    <lineage>
        <taxon>Eukaryota</taxon>
        <taxon>Sar</taxon>
        <taxon>Stramenopiles</taxon>
        <taxon>Ochrophyta</taxon>
        <taxon>Bacillariophyta</taxon>
        <taxon>Coscinodiscophyceae</taxon>
        <taxon>Chaetocerotophycidae</taxon>
        <taxon>Chaetocerotales</taxon>
        <taxon>Attheyaceae</taxon>
        <taxon>Attheya</taxon>
    </lineage>
</organism>
<dbReference type="InterPro" id="IPR036457">
    <property type="entry name" value="PPM-type-like_dom_sf"/>
</dbReference>
<dbReference type="Pfam" id="PF13672">
    <property type="entry name" value="PP2C_2"/>
    <property type="match status" value="1"/>
</dbReference>
<sequence length="286" mass="32160">MEVLEEWMQSKSGVSEDSEDAYIVTPHYACVVDGATSCTGRKWTTHNLTGGQWASRVLTNAIHTMLPNQTPAEIVTQLTQTLADAYKQEGVLEFMKQHAEERATASLVLYVKASQEILMLGDCQAAFILNDGEIDKYQPTKYIDTVTSQARALYLESELLVSARNSISSLQKNDTGRDYIRTLLARQRLFQNNADAPLLYRYWVLDGFPINLNEGMLVHSVPSNAKEVILATDGYPDIFKTLQETEAHWNTIINQDPLMTRQYPSTKGVQPGAESFDDRTYLRIAL</sequence>
<protein>
    <recommendedName>
        <fullName evidence="1">PPM-type phosphatase domain-containing protein</fullName>
    </recommendedName>
</protein>
<dbReference type="AlphaFoldDB" id="A0A7S2UT86"/>
<dbReference type="SUPFAM" id="SSF81606">
    <property type="entry name" value="PP2C-like"/>
    <property type="match status" value="1"/>
</dbReference>
<evidence type="ECO:0000259" key="1">
    <source>
        <dbReference type="Pfam" id="PF13672"/>
    </source>
</evidence>
<evidence type="ECO:0000313" key="2">
    <source>
        <dbReference type="EMBL" id="CAD9827632.1"/>
    </source>
</evidence>
<dbReference type="Gene3D" id="3.60.40.10">
    <property type="entry name" value="PPM-type phosphatase domain"/>
    <property type="match status" value="1"/>
</dbReference>
<feature type="domain" description="PPM-type phosphatase" evidence="1">
    <location>
        <begin position="29"/>
        <end position="252"/>
    </location>
</feature>
<reference evidence="2" key="1">
    <citation type="submission" date="2021-01" db="EMBL/GenBank/DDBJ databases">
        <authorList>
            <person name="Corre E."/>
            <person name="Pelletier E."/>
            <person name="Niang G."/>
            <person name="Scheremetjew M."/>
            <person name="Finn R."/>
            <person name="Kale V."/>
            <person name="Holt S."/>
            <person name="Cochrane G."/>
            <person name="Meng A."/>
            <person name="Brown T."/>
            <person name="Cohen L."/>
        </authorList>
    </citation>
    <scope>NUCLEOTIDE SEQUENCE</scope>
    <source>
        <strain evidence="2">CCMP2084</strain>
    </source>
</reference>
<name>A0A7S2UT86_9STRA</name>
<gene>
    <name evidence="2" type="ORF">ASEP1449_LOCUS19466</name>
</gene>
<proteinExistence type="predicted"/>
<dbReference type="EMBL" id="HBHQ01028695">
    <property type="protein sequence ID" value="CAD9827632.1"/>
    <property type="molecule type" value="Transcribed_RNA"/>
</dbReference>